<sequence length="427" mass="45415">MPSRPSRILSLLISGAVAFTVSAPLVPAFAETAPASAPAKQSSGKVFSQQELDELLAPIALHPDALLAQILMASTYPLDIVEAARWRKANPKIEGQALEDAMVKQSWDPSVKSLTTFPTVLDMMSEKIDWTQKLGDAFLGQQTEVMQTVQKLRAKAKQAGSLADTKEQKVTTSNEGGSSVIIIEQADPKVVYVPTYNPAVVYGTWWYPAPPPYYYYPPGYVPGAAFFTFTAGVIVGGALWGNCNWGHNDININVNRYNQVNHFDSNNVNNIKNGNWQHNPEQRRGVPYQSQGAQSKFGGAQVQNNKARDEFRGRAESGRQDLGQQGFDRNAAGNRPSAGTSDRASAGNRAGGGAADNRASSMDRGGGYDRGSAQPRASSSDRSSSSAFGGVSSGARANDYSSRGSSSRAGMSSGGGARAGGGGGRRR</sequence>
<keyword evidence="4" id="KW-1185">Reference proteome</keyword>
<dbReference type="Pfam" id="PF11737">
    <property type="entry name" value="DUF3300"/>
    <property type="match status" value="1"/>
</dbReference>
<proteinExistence type="predicted"/>
<evidence type="ECO:0000256" key="1">
    <source>
        <dbReference type="SAM" id="MobiDB-lite"/>
    </source>
</evidence>
<dbReference type="EMBL" id="JACIET010000002">
    <property type="protein sequence ID" value="MBB4013942.1"/>
    <property type="molecule type" value="Genomic_DNA"/>
</dbReference>
<protein>
    <submittedName>
        <fullName evidence="3">Putative membrane protein YgcG</fullName>
    </submittedName>
</protein>
<dbReference type="RefSeq" id="WP_183635851.1">
    <property type="nucleotide sequence ID" value="NZ_BAABLE010000005.1"/>
</dbReference>
<feature type="chain" id="PRO_5032609476" evidence="2">
    <location>
        <begin position="31"/>
        <end position="427"/>
    </location>
</feature>
<feature type="compositionally biased region" description="Gly residues" evidence="1">
    <location>
        <begin position="412"/>
        <end position="427"/>
    </location>
</feature>
<gene>
    <name evidence="3" type="ORF">GGR36_003288</name>
</gene>
<dbReference type="PANTHER" id="PTHR40269:SF1">
    <property type="entry name" value="OUTER MEMBRANE PROTEIN"/>
    <property type="match status" value="1"/>
</dbReference>
<dbReference type="PANTHER" id="PTHR40269">
    <property type="entry name" value="OUTER MEMBRANE PROTEIN-RELATED"/>
    <property type="match status" value="1"/>
</dbReference>
<feature type="signal peptide" evidence="2">
    <location>
        <begin position="1"/>
        <end position="30"/>
    </location>
</feature>
<feature type="compositionally biased region" description="Low complexity" evidence="1">
    <location>
        <begin position="372"/>
        <end position="411"/>
    </location>
</feature>
<accession>A0A840BQJ6</accession>
<dbReference type="AlphaFoldDB" id="A0A840BQJ6"/>
<keyword evidence="2" id="KW-0732">Signal</keyword>
<dbReference type="Proteomes" id="UP000561045">
    <property type="component" value="Unassembled WGS sequence"/>
</dbReference>
<evidence type="ECO:0000256" key="2">
    <source>
        <dbReference type="SAM" id="SignalP"/>
    </source>
</evidence>
<reference evidence="3 4" key="1">
    <citation type="submission" date="2020-08" db="EMBL/GenBank/DDBJ databases">
        <title>Genomic Encyclopedia of Type Strains, Phase IV (KMG-IV): sequencing the most valuable type-strain genomes for metagenomic binning, comparative biology and taxonomic classification.</title>
        <authorList>
            <person name="Goeker M."/>
        </authorList>
    </citation>
    <scope>NUCLEOTIDE SEQUENCE [LARGE SCALE GENOMIC DNA]</scope>
    <source>
        <strain evidence="3 4">DSM 106739</strain>
    </source>
</reference>
<organism evidence="3 4">
    <name type="scientific">Niveibacterium umoris</name>
    <dbReference type="NCBI Taxonomy" id="1193620"/>
    <lineage>
        <taxon>Bacteria</taxon>
        <taxon>Pseudomonadati</taxon>
        <taxon>Pseudomonadota</taxon>
        <taxon>Betaproteobacteria</taxon>
        <taxon>Rhodocyclales</taxon>
        <taxon>Rhodocyclaceae</taxon>
        <taxon>Niveibacterium</taxon>
    </lineage>
</organism>
<evidence type="ECO:0000313" key="3">
    <source>
        <dbReference type="EMBL" id="MBB4013942.1"/>
    </source>
</evidence>
<evidence type="ECO:0000313" key="4">
    <source>
        <dbReference type="Proteomes" id="UP000561045"/>
    </source>
</evidence>
<feature type="compositionally biased region" description="Basic and acidic residues" evidence="1">
    <location>
        <begin position="306"/>
        <end position="319"/>
    </location>
</feature>
<name>A0A840BQJ6_9RHOO</name>
<feature type="region of interest" description="Disordered" evidence="1">
    <location>
        <begin position="272"/>
        <end position="427"/>
    </location>
</feature>
<dbReference type="InterPro" id="IPR021728">
    <property type="entry name" value="DUF3300"/>
</dbReference>
<comment type="caution">
    <text evidence="3">The sequence shown here is derived from an EMBL/GenBank/DDBJ whole genome shotgun (WGS) entry which is preliminary data.</text>
</comment>